<dbReference type="RefSeq" id="WP_091656335.1">
    <property type="nucleotide sequence ID" value="NZ_FONT01000001.1"/>
</dbReference>
<dbReference type="Proteomes" id="UP000199516">
    <property type="component" value="Unassembled WGS sequence"/>
</dbReference>
<gene>
    <name evidence="3" type="ORF">SAMN05192532_101259</name>
</gene>
<evidence type="ECO:0000256" key="1">
    <source>
        <dbReference type="SAM" id="Coils"/>
    </source>
</evidence>
<keyword evidence="2" id="KW-0472">Membrane</keyword>
<keyword evidence="4" id="KW-1185">Reference proteome</keyword>
<keyword evidence="2" id="KW-1133">Transmembrane helix</keyword>
<evidence type="ECO:0000313" key="3">
    <source>
        <dbReference type="EMBL" id="SFE31398.1"/>
    </source>
</evidence>
<dbReference type="AlphaFoldDB" id="A0A1I1ZJ76"/>
<sequence length="135" mass="15866">MRNCYFIIFSVLIFSLLYVDGNTIASQVNELEQQITQLEDAHREKTMWYKNNCDNLSWEEKNENCAFVLGQMAGINDEINNLEGDLRNERELVSKEQRQATHQYNVILIVALCTLMIGTIFIFLIYFLFIKSRDK</sequence>
<reference evidence="3 4" key="1">
    <citation type="submission" date="2016-10" db="EMBL/GenBank/DDBJ databases">
        <authorList>
            <person name="de Groot N.N."/>
        </authorList>
    </citation>
    <scope>NUCLEOTIDE SEQUENCE [LARGE SCALE GENOMIC DNA]</scope>
    <source>
        <strain evidence="3 4">DSM 23995</strain>
    </source>
</reference>
<proteinExistence type="predicted"/>
<name>A0A1I1ZJ76_9BACI</name>
<organism evidence="3 4">
    <name type="scientific">Alteribacillus iranensis</name>
    <dbReference type="NCBI Taxonomy" id="930128"/>
    <lineage>
        <taxon>Bacteria</taxon>
        <taxon>Bacillati</taxon>
        <taxon>Bacillota</taxon>
        <taxon>Bacilli</taxon>
        <taxon>Bacillales</taxon>
        <taxon>Bacillaceae</taxon>
        <taxon>Alteribacillus</taxon>
    </lineage>
</organism>
<dbReference type="EMBL" id="FONT01000001">
    <property type="protein sequence ID" value="SFE31398.1"/>
    <property type="molecule type" value="Genomic_DNA"/>
</dbReference>
<feature type="coiled-coil region" evidence="1">
    <location>
        <begin position="72"/>
        <end position="99"/>
    </location>
</feature>
<feature type="transmembrane region" description="Helical" evidence="2">
    <location>
        <begin position="104"/>
        <end position="129"/>
    </location>
</feature>
<keyword evidence="2" id="KW-0812">Transmembrane</keyword>
<accession>A0A1I1ZJ76</accession>
<evidence type="ECO:0000313" key="4">
    <source>
        <dbReference type="Proteomes" id="UP000199516"/>
    </source>
</evidence>
<protein>
    <submittedName>
        <fullName evidence="3">Uncharacterized protein</fullName>
    </submittedName>
</protein>
<keyword evidence="1" id="KW-0175">Coiled coil</keyword>
<evidence type="ECO:0000256" key="2">
    <source>
        <dbReference type="SAM" id="Phobius"/>
    </source>
</evidence>